<keyword evidence="2" id="KW-0547">Nucleotide-binding</keyword>
<organism evidence="2 3">
    <name type="scientific">Paenarthrobacter ureafaciens</name>
    <dbReference type="NCBI Taxonomy" id="37931"/>
    <lineage>
        <taxon>Bacteria</taxon>
        <taxon>Bacillati</taxon>
        <taxon>Actinomycetota</taxon>
        <taxon>Actinomycetes</taxon>
        <taxon>Micrococcales</taxon>
        <taxon>Micrococcaceae</taxon>
        <taxon>Paenarthrobacter</taxon>
    </lineage>
</organism>
<reference evidence="2" key="1">
    <citation type="submission" date="2022-07" db="EMBL/GenBank/DDBJ databases">
        <authorList>
            <person name="Wu T."/>
        </authorList>
    </citation>
    <scope>NUCLEOTIDE SEQUENCE</scope>
    <source>
        <strain evidence="2">SD-1</strain>
        <plasmid evidence="2">unnamed4</plasmid>
    </source>
</reference>
<dbReference type="GO" id="GO:0005524">
    <property type="term" value="F:ATP binding"/>
    <property type="evidence" value="ECO:0007669"/>
    <property type="project" value="UniProtKB-KW"/>
</dbReference>
<name>A0AAX3EPQ6_PAEUR</name>
<keyword evidence="2" id="KW-0067">ATP-binding</keyword>
<dbReference type="Pfam" id="PF12846">
    <property type="entry name" value="AAA_10"/>
    <property type="match status" value="1"/>
</dbReference>
<accession>A0AAX3EPQ6</accession>
<evidence type="ECO:0000313" key="3">
    <source>
        <dbReference type="Proteomes" id="UP001163293"/>
    </source>
</evidence>
<dbReference type="InterPro" id="IPR027417">
    <property type="entry name" value="P-loop_NTPase"/>
</dbReference>
<gene>
    <name evidence="2" type="ORF">NL394_23495</name>
</gene>
<dbReference type="EMBL" id="CP101189">
    <property type="protein sequence ID" value="UYW00117.1"/>
    <property type="molecule type" value="Genomic_DNA"/>
</dbReference>
<evidence type="ECO:0000313" key="2">
    <source>
        <dbReference type="EMBL" id="UYW00117.1"/>
    </source>
</evidence>
<proteinExistence type="predicted"/>
<keyword evidence="2" id="KW-0614">Plasmid</keyword>
<evidence type="ECO:0000256" key="1">
    <source>
        <dbReference type="SAM" id="Coils"/>
    </source>
</evidence>
<dbReference type="Gene3D" id="3.40.50.300">
    <property type="entry name" value="P-loop containing nucleotide triphosphate hydrolases"/>
    <property type="match status" value="2"/>
</dbReference>
<protein>
    <submittedName>
        <fullName evidence="2">ATP-binding protein</fullName>
    </submittedName>
</protein>
<dbReference type="SUPFAM" id="SSF52540">
    <property type="entry name" value="P-loop containing nucleoside triphosphate hydrolases"/>
    <property type="match status" value="1"/>
</dbReference>
<dbReference type="RefSeq" id="WP_264398881.1">
    <property type="nucleotide sequence ID" value="NZ_CP101183.1"/>
</dbReference>
<dbReference type="AlphaFoldDB" id="A0AAX3EPQ6"/>
<dbReference type="Proteomes" id="UP001163293">
    <property type="component" value="Plasmid unnamed4"/>
</dbReference>
<geneLocation type="plasmid" evidence="2 3">
    <name>unnamed4</name>
</geneLocation>
<keyword evidence="3" id="KW-1185">Reference proteome</keyword>
<sequence length="840" mass="92323">MAKTIRQPVQWMRGNVFVTRDGIPHGMWVLEGLAYGLGTDTQKNVVRARHQDFFQSITGDYTILGLVGATSADEVVAKMKNDVPVLTEQWERECELTRQQLEAFPPGRRCYFLIVPLTKADPRTLLSQARRAGTTSIASMLGFPDTPPSGAEYENWLSLVEAVEHKIPMVFKPRRAGYADLQWITAHQTGRGVVSSTSLEGQPPAQDTGVWSSGAFLPEPHLDEGGLTELTDSMKSRTAILKRRWLRVEGPETAPSYQQFAAVGLTPQAGFVFPGGEFVNVAAELPVDIDFCLRVTSTPAARIKAKNRRAERNIKDQYGQRTGRDSLMGASTELDKSAEALGAYQEALDAAEREVEIASTIIFSTASSDPDSAQSLMRTLRDIYASDEWVIDIPLGGQKDLFWDCWPGSAPSKTCAEFTQITTGYNYSMGVPLTNDDLGMQHGFRLATNITTGRYSPVFMNLAGLSENDISGSFASTGELGSGKTTTLKTIGSHAIDRGAQLIAVDHSDNQEWAALAKELTTSNRIDFLAPDTSLDPLKLYGQTQQGVRETLSLMTLLLGVKVTSTEGLLLNSELRKVLNKEVEATNLADLRRHLDSNRIEPRDREVARQVARLMDVFTESDYGQAFFGDLPPMSFEAQATIFCTHGLELPSKDDLATESSRADMSVEKVFGRAAYAFLARVGKNIMYADDSQETLFMVSEAHHMTSVPEGEAVIKDVVKTGRKHKGAVGLDTHAASELGSAELRALIPQRFVYRTRDDALARENLTYLDPSYATPEYVEVVTKDLSPLGSDGKVALERRGEALYRDPFNRVGKVKILIPQDPRRAKAVLTTPPRVRAAA</sequence>
<feature type="coiled-coil region" evidence="1">
    <location>
        <begin position="300"/>
        <end position="354"/>
    </location>
</feature>
<keyword evidence="1" id="KW-0175">Coiled coil</keyword>